<keyword evidence="6 10" id="KW-1133">Transmembrane helix</keyword>
<dbReference type="InterPro" id="IPR038770">
    <property type="entry name" value="Na+/solute_symporter_sf"/>
</dbReference>
<evidence type="ECO:0000256" key="2">
    <source>
        <dbReference type="ARBA" id="ARBA00022448"/>
    </source>
</evidence>
<name>A0ABP9GSV9_9ACTN</name>
<dbReference type="Proteomes" id="UP001499993">
    <property type="component" value="Unassembled WGS sequence"/>
</dbReference>
<dbReference type="InterPro" id="IPR006153">
    <property type="entry name" value="Cation/H_exchanger_TM"/>
</dbReference>
<feature type="transmembrane region" description="Helical" evidence="10">
    <location>
        <begin position="118"/>
        <end position="138"/>
    </location>
</feature>
<feature type="region of interest" description="Disordered" evidence="9">
    <location>
        <begin position="385"/>
        <end position="421"/>
    </location>
</feature>
<evidence type="ECO:0000256" key="7">
    <source>
        <dbReference type="ARBA" id="ARBA00023065"/>
    </source>
</evidence>
<feature type="transmembrane region" description="Helical" evidence="10">
    <location>
        <begin position="91"/>
        <end position="112"/>
    </location>
</feature>
<keyword evidence="2" id="KW-0813">Transport</keyword>
<accession>A0ABP9GSV9</accession>
<feature type="transmembrane region" description="Helical" evidence="10">
    <location>
        <begin position="182"/>
        <end position="203"/>
    </location>
</feature>
<evidence type="ECO:0000256" key="6">
    <source>
        <dbReference type="ARBA" id="ARBA00022989"/>
    </source>
</evidence>
<dbReference type="PANTHER" id="PTHR32507">
    <property type="entry name" value="NA(+)/H(+) ANTIPORTER 1"/>
    <property type="match status" value="1"/>
</dbReference>
<evidence type="ECO:0000256" key="9">
    <source>
        <dbReference type="SAM" id="MobiDB-lite"/>
    </source>
</evidence>
<evidence type="ECO:0000256" key="3">
    <source>
        <dbReference type="ARBA" id="ARBA00022449"/>
    </source>
</evidence>
<evidence type="ECO:0000313" key="12">
    <source>
        <dbReference type="EMBL" id="GAA4952170.1"/>
    </source>
</evidence>
<dbReference type="Gene3D" id="1.20.1530.20">
    <property type="match status" value="1"/>
</dbReference>
<keyword evidence="7" id="KW-0406">Ion transport</keyword>
<feature type="transmembrane region" description="Helical" evidence="10">
    <location>
        <begin position="295"/>
        <end position="315"/>
    </location>
</feature>
<evidence type="ECO:0000313" key="13">
    <source>
        <dbReference type="Proteomes" id="UP001499993"/>
    </source>
</evidence>
<feature type="transmembrane region" description="Helical" evidence="10">
    <location>
        <begin position="223"/>
        <end position="249"/>
    </location>
</feature>
<evidence type="ECO:0000256" key="10">
    <source>
        <dbReference type="SAM" id="Phobius"/>
    </source>
</evidence>
<evidence type="ECO:0000256" key="1">
    <source>
        <dbReference type="ARBA" id="ARBA00004651"/>
    </source>
</evidence>
<keyword evidence="13" id="KW-1185">Reference proteome</keyword>
<keyword evidence="3" id="KW-0050">Antiport</keyword>
<keyword evidence="8 10" id="KW-0472">Membrane</keyword>
<evidence type="ECO:0000256" key="8">
    <source>
        <dbReference type="ARBA" id="ARBA00023136"/>
    </source>
</evidence>
<feature type="domain" description="Cation/H+ exchanger transmembrane" evidence="11">
    <location>
        <begin position="15"/>
        <end position="372"/>
    </location>
</feature>
<reference evidence="13" key="1">
    <citation type="journal article" date="2019" name="Int. J. Syst. Evol. Microbiol.">
        <title>The Global Catalogue of Microorganisms (GCM) 10K type strain sequencing project: providing services to taxonomists for standard genome sequencing and annotation.</title>
        <authorList>
            <consortium name="The Broad Institute Genomics Platform"/>
            <consortium name="The Broad Institute Genome Sequencing Center for Infectious Disease"/>
            <person name="Wu L."/>
            <person name="Ma J."/>
        </authorList>
    </citation>
    <scope>NUCLEOTIDE SEQUENCE [LARGE SCALE GENOMIC DNA]</scope>
    <source>
        <strain evidence="13">JCM 18123</strain>
    </source>
</reference>
<dbReference type="RefSeq" id="WP_345558223.1">
    <property type="nucleotide sequence ID" value="NZ_BAABIK010000027.1"/>
</dbReference>
<proteinExistence type="predicted"/>
<keyword evidence="4" id="KW-1003">Cell membrane</keyword>
<feature type="transmembrane region" description="Helical" evidence="10">
    <location>
        <begin position="30"/>
        <end position="50"/>
    </location>
</feature>
<feature type="transmembrane region" description="Helical" evidence="10">
    <location>
        <begin position="356"/>
        <end position="378"/>
    </location>
</feature>
<gene>
    <name evidence="12" type="ORF">GCM10023224_41080</name>
</gene>
<evidence type="ECO:0000259" key="11">
    <source>
        <dbReference type="Pfam" id="PF00999"/>
    </source>
</evidence>
<comment type="caution">
    <text evidence="12">The sequence shown here is derived from an EMBL/GenBank/DDBJ whole genome shotgun (WGS) entry which is preliminary data.</text>
</comment>
<organism evidence="12 13">
    <name type="scientific">Streptomonospora halophila</name>
    <dbReference type="NCBI Taxonomy" id="427369"/>
    <lineage>
        <taxon>Bacteria</taxon>
        <taxon>Bacillati</taxon>
        <taxon>Actinomycetota</taxon>
        <taxon>Actinomycetes</taxon>
        <taxon>Streptosporangiales</taxon>
        <taxon>Nocardiopsidaceae</taxon>
        <taxon>Streptomonospora</taxon>
    </lineage>
</organism>
<keyword evidence="5 10" id="KW-0812">Transmembrane</keyword>
<evidence type="ECO:0000256" key="5">
    <source>
        <dbReference type="ARBA" id="ARBA00022692"/>
    </source>
</evidence>
<comment type="subcellular location">
    <subcellularLocation>
        <location evidence="1">Cell membrane</location>
        <topology evidence="1">Multi-pass membrane protein</topology>
    </subcellularLocation>
</comment>
<sequence length="421" mass="43422">MIELVLAFAVVLFAAVLVSGIAHRTVLSTAALFLVAGFVLGQGVLGLVPLSGGTHSVRLLAEGALFAVLFTDGMRLDVKDLRAHWRLPARALGLGMPATFALIALLARYLAGLDWPEALLIAAVLSPTDPVFAAALIARERVPYRVRHLLNVESGLNDGLALPVVVVLLSLAADQPPHPASLAAELGLGVLVGVGFALGGIALERLPGLTATTRYEPLGAFAIGLAILAVCRLVHANMFLAAFTAGVTIASASPEMRAAFDRFGESVAELLKLAALLAFGALMSPSFLAEIPLSGWAFAVLVLLAARPAAMLAALTGSELGKRERAAVAWFGPKGFASVVYGLLVLESDLGRSDELFHLAALAIVLSILAHSSTDIVVAGRFAENEGNSPARGADGGGSADRRGQQEPPPGGAAPEGPDTR</sequence>
<dbReference type="PANTHER" id="PTHR32507:SF8">
    <property type="entry name" value="CNH1P"/>
    <property type="match status" value="1"/>
</dbReference>
<dbReference type="EMBL" id="BAABIK010000027">
    <property type="protein sequence ID" value="GAA4952170.1"/>
    <property type="molecule type" value="Genomic_DNA"/>
</dbReference>
<dbReference type="Pfam" id="PF00999">
    <property type="entry name" value="Na_H_Exchanger"/>
    <property type="match status" value="1"/>
</dbReference>
<protein>
    <submittedName>
        <fullName evidence="12">Cation:proton antiporter</fullName>
    </submittedName>
</protein>
<feature type="transmembrane region" description="Helical" evidence="10">
    <location>
        <begin position="327"/>
        <end position="344"/>
    </location>
</feature>
<evidence type="ECO:0000256" key="4">
    <source>
        <dbReference type="ARBA" id="ARBA00022475"/>
    </source>
</evidence>